<keyword evidence="2" id="KW-1185">Reference proteome</keyword>
<dbReference type="Proteomes" id="UP000236333">
    <property type="component" value="Unassembled WGS sequence"/>
</dbReference>
<evidence type="ECO:0000313" key="2">
    <source>
        <dbReference type="Proteomes" id="UP000236333"/>
    </source>
</evidence>
<dbReference type="OrthoDB" id="535594at2759"/>
<gene>
    <name evidence="1" type="ORF">TSOC_004669</name>
</gene>
<name>A0A2J8A892_9CHLO</name>
<organism evidence="1 2">
    <name type="scientific">Tetrabaena socialis</name>
    <dbReference type="NCBI Taxonomy" id="47790"/>
    <lineage>
        <taxon>Eukaryota</taxon>
        <taxon>Viridiplantae</taxon>
        <taxon>Chlorophyta</taxon>
        <taxon>core chlorophytes</taxon>
        <taxon>Chlorophyceae</taxon>
        <taxon>CS clade</taxon>
        <taxon>Chlamydomonadales</taxon>
        <taxon>Tetrabaenaceae</taxon>
        <taxon>Tetrabaena</taxon>
    </lineage>
</organism>
<accession>A0A2J8A892</accession>
<reference evidence="1 2" key="1">
    <citation type="journal article" date="2017" name="Mol. Biol. Evol.">
        <title>The 4-celled Tetrabaena socialis nuclear genome reveals the essential components for genetic control of cell number at the origin of multicellularity in the volvocine lineage.</title>
        <authorList>
            <person name="Featherston J."/>
            <person name="Arakaki Y."/>
            <person name="Hanschen E.R."/>
            <person name="Ferris P.J."/>
            <person name="Michod R.E."/>
            <person name="Olson B.J.S.C."/>
            <person name="Nozaki H."/>
            <person name="Durand P.M."/>
        </authorList>
    </citation>
    <scope>NUCLEOTIDE SEQUENCE [LARGE SCALE GENOMIC DNA]</scope>
    <source>
        <strain evidence="1 2">NIES-571</strain>
    </source>
</reference>
<proteinExistence type="predicted"/>
<feature type="non-terminal residue" evidence="1">
    <location>
        <position position="141"/>
    </location>
</feature>
<evidence type="ECO:0000313" key="1">
    <source>
        <dbReference type="EMBL" id="PNH08746.1"/>
    </source>
</evidence>
<dbReference type="EMBL" id="PGGS01000117">
    <property type="protein sequence ID" value="PNH08746.1"/>
    <property type="molecule type" value="Genomic_DNA"/>
</dbReference>
<dbReference type="AlphaFoldDB" id="A0A2J8A892"/>
<comment type="caution">
    <text evidence="1">The sequence shown here is derived from an EMBL/GenBank/DDBJ whole genome shotgun (WGS) entry which is preliminary data.</text>
</comment>
<protein>
    <submittedName>
        <fullName evidence="1">Uncharacterized protein</fullName>
    </submittedName>
</protein>
<sequence length="141" mass="15954">MMWTSRTFPGPTRRISARTYLRLRFLDAPSLRAALHDSVTEEEVAALLQRRDAILAFFDGLVAEKGPRRNQQPSTGSKPEAVLAGGAFIYWCSNARQLDTVPMSEWNIESEVLLSDTRILDVLIQNSDRHAGHFLFAEHWA</sequence>